<dbReference type="InParanoid" id="A0A1X2HE90"/>
<dbReference type="OMA" id="MPEDIIG"/>
<proteinExistence type="predicted"/>
<evidence type="ECO:0000313" key="2">
    <source>
        <dbReference type="Proteomes" id="UP000242180"/>
    </source>
</evidence>
<comment type="caution">
    <text evidence="1">The sequence shown here is derived from an EMBL/GenBank/DDBJ whole genome shotgun (WGS) entry which is preliminary data.</text>
</comment>
<dbReference type="STRING" id="13706.A0A1X2HE90"/>
<gene>
    <name evidence="1" type="ORF">BCR43DRAFT_437454</name>
</gene>
<reference evidence="1 2" key="1">
    <citation type="submission" date="2016-07" db="EMBL/GenBank/DDBJ databases">
        <title>Pervasive Adenine N6-methylation of Active Genes in Fungi.</title>
        <authorList>
            <consortium name="DOE Joint Genome Institute"/>
            <person name="Mondo S.J."/>
            <person name="Dannebaum R.O."/>
            <person name="Kuo R.C."/>
            <person name="Labutti K."/>
            <person name="Haridas S."/>
            <person name="Kuo A."/>
            <person name="Salamov A."/>
            <person name="Ahrendt S.R."/>
            <person name="Lipzen A."/>
            <person name="Sullivan W."/>
            <person name="Andreopoulos W.B."/>
            <person name="Clum A."/>
            <person name="Lindquist E."/>
            <person name="Daum C."/>
            <person name="Ramamoorthy G.K."/>
            <person name="Gryganskyi A."/>
            <person name="Culley D."/>
            <person name="Magnuson J.K."/>
            <person name="James T.Y."/>
            <person name="O'Malley M.A."/>
            <person name="Stajich J.E."/>
            <person name="Spatafora J.W."/>
            <person name="Visel A."/>
            <person name="Grigoriev I.V."/>
        </authorList>
    </citation>
    <scope>NUCLEOTIDE SEQUENCE [LARGE SCALE GENOMIC DNA]</scope>
    <source>
        <strain evidence="1 2">NRRL 2496</strain>
    </source>
</reference>
<keyword evidence="2" id="KW-1185">Reference proteome</keyword>
<dbReference type="AlphaFoldDB" id="A0A1X2HE90"/>
<protein>
    <submittedName>
        <fullName evidence="1">Uncharacterized protein</fullName>
    </submittedName>
</protein>
<organism evidence="1 2">
    <name type="scientific">Syncephalastrum racemosum</name>
    <name type="common">Filamentous fungus</name>
    <dbReference type="NCBI Taxonomy" id="13706"/>
    <lineage>
        <taxon>Eukaryota</taxon>
        <taxon>Fungi</taxon>
        <taxon>Fungi incertae sedis</taxon>
        <taxon>Mucoromycota</taxon>
        <taxon>Mucoromycotina</taxon>
        <taxon>Mucoromycetes</taxon>
        <taxon>Mucorales</taxon>
        <taxon>Syncephalastraceae</taxon>
        <taxon>Syncephalastrum</taxon>
    </lineage>
</organism>
<name>A0A1X2HE90_SYNRA</name>
<dbReference type="EMBL" id="MCGN01000004">
    <property type="protein sequence ID" value="ORY97273.1"/>
    <property type="molecule type" value="Genomic_DNA"/>
</dbReference>
<sequence length="84" mass="9577">MLKSLADWQKEGWLHVADERNPPAWGRIPMPEDIIGSVLLKDGTIQPHTYQEMPAHRLVTNNGIFQLSEPLAECMIRVSKDKVK</sequence>
<evidence type="ECO:0000313" key="1">
    <source>
        <dbReference type="EMBL" id="ORY97273.1"/>
    </source>
</evidence>
<dbReference type="PANTHER" id="PTHR37331">
    <property type="entry name" value="YALI0F11671P"/>
    <property type="match status" value="1"/>
</dbReference>
<dbReference type="OrthoDB" id="5397701at2759"/>
<accession>A0A1X2HE90</accession>
<dbReference type="PANTHER" id="PTHR37331:SF1">
    <property type="entry name" value="YALI0F11671P"/>
    <property type="match status" value="1"/>
</dbReference>
<dbReference type="Proteomes" id="UP000242180">
    <property type="component" value="Unassembled WGS sequence"/>
</dbReference>